<dbReference type="GO" id="GO:0006412">
    <property type="term" value="P:translation"/>
    <property type="evidence" value="ECO:0007669"/>
    <property type="project" value="InterPro"/>
</dbReference>
<gene>
    <name evidence="8" type="primary">RP-L5</name>
    <name evidence="8" type="synonym">rplE</name>
</gene>
<dbReference type="GO" id="GO:0003735">
    <property type="term" value="F:structural constituent of ribosome"/>
    <property type="evidence" value="ECO:0007669"/>
    <property type="project" value="InterPro"/>
</dbReference>
<dbReference type="SUPFAM" id="SSF55282">
    <property type="entry name" value="RL5-like"/>
    <property type="match status" value="1"/>
</dbReference>
<dbReference type="InterPro" id="IPR031309">
    <property type="entry name" value="Ribosomal_uL5_C"/>
</dbReference>
<evidence type="ECO:0000256" key="4">
    <source>
        <dbReference type="ARBA" id="ARBA00035461"/>
    </source>
</evidence>
<keyword evidence="2 5" id="KW-0689">Ribosomal protein</keyword>
<accession>A0A075FPU4</accession>
<evidence type="ECO:0000259" key="6">
    <source>
        <dbReference type="Pfam" id="PF00281"/>
    </source>
</evidence>
<dbReference type="AlphaFoldDB" id="A0A075FPU4"/>
<dbReference type="PIRSF" id="PIRSF002161">
    <property type="entry name" value="Ribosomal_L5"/>
    <property type="match status" value="1"/>
</dbReference>
<dbReference type="InterPro" id="IPR057266">
    <property type="entry name" value="Ribosomal_uL5_euk/arc-type"/>
</dbReference>
<evidence type="ECO:0000313" key="8">
    <source>
        <dbReference type="EMBL" id="AIE93349.1"/>
    </source>
</evidence>
<feature type="domain" description="Large ribosomal subunit protein uL5 C-terminal" evidence="7">
    <location>
        <begin position="60"/>
        <end position="157"/>
    </location>
</feature>
<dbReference type="PANTHER" id="PTHR11994">
    <property type="entry name" value="60S RIBOSOMAL PROTEIN L11-RELATED"/>
    <property type="match status" value="1"/>
</dbReference>
<keyword evidence="3 5" id="KW-0687">Ribonucleoprotein</keyword>
<evidence type="ECO:0000259" key="7">
    <source>
        <dbReference type="Pfam" id="PF00673"/>
    </source>
</evidence>
<proteinExistence type="inferred from homology"/>
<evidence type="ECO:0000256" key="3">
    <source>
        <dbReference type="ARBA" id="ARBA00023274"/>
    </source>
</evidence>
<dbReference type="InterPro" id="IPR031310">
    <property type="entry name" value="Ribosomal_uL5_N"/>
</dbReference>
<reference evidence="8" key="1">
    <citation type="journal article" date="2014" name="Genome Biol. Evol.">
        <title>Pangenome evidence for extensive interdomain horizontal transfer affecting lineage core and shell genes in uncultured planktonic thaumarchaeota and euryarchaeota.</title>
        <authorList>
            <person name="Deschamps P."/>
            <person name="Zivanovic Y."/>
            <person name="Moreira D."/>
            <person name="Rodriguez-Valera F."/>
            <person name="Lopez-Garcia P."/>
        </authorList>
    </citation>
    <scope>NUCLEOTIDE SEQUENCE</scope>
</reference>
<evidence type="ECO:0000256" key="5">
    <source>
        <dbReference type="RuleBase" id="RU003930"/>
    </source>
</evidence>
<organism evidence="8">
    <name type="scientific">uncultured marine thaumarchaeote AD1000_33_G09</name>
    <dbReference type="NCBI Taxonomy" id="1455909"/>
    <lineage>
        <taxon>Archaea</taxon>
        <taxon>Nitrososphaerota</taxon>
        <taxon>environmental samples</taxon>
    </lineage>
</organism>
<comment type="similarity">
    <text evidence="1 5">Belongs to the universal ribosomal protein uL5 family.</text>
</comment>
<dbReference type="NCBIfam" id="NF003258">
    <property type="entry name" value="PRK04219.1"/>
    <property type="match status" value="1"/>
</dbReference>
<dbReference type="InterPro" id="IPR022803">
    <property type="entry name" value="Ribosomal_uL5_dom_sf"/>
</dbReference>
<protein>
    <recommendedName>
        <fullName evidence="4">50S ribosomal protein L5</fullName>
    </recommendedName>
</protein>
<evidence type="ECO:0000256" key="1">
    <source>
        <dbReference type="ARBA" id="ARBA00008553"/>
    </source>
</evidence>
<dbReference type="GO" id="GO:0005840">
    <property type="term" value="C:ribosome"/>
    <property type="evidence" value="ECO:0007669"/>
    <property type="project" value="UniProtKB-KW"/>
</dbReference>
<dbReference type="Gene3D" id="3.30.1440.10">
    <property type="match status" value="1"/>
</dbReference>
<dbReference type="EMBL" id="KF900391">
    <property type="protein sequence ID" value="AIE93349.1"/>
    <property type="molecule type" value="Genomic_DNA"/>
</dbReference>
<sequence length="170" mass="18782">MSSQINQVKLCKIVINIGVGKSGEPIEQAKRIISEICDQTPVTTYAKKSYRELGVQKNSPIGVKTTLRKQIAEDTLKKLLAACGNKVSKRSFDLTGNFSFGVKEHIEIPGTKYDPQLGIWGMDVAVSLEKTGYGVKRRQIRPSTVGKRQQVSQEEAITFAKENLGVNVEE</sequence>
<dbReference type="FunFam" id="3.30.1440.10:FF:000002">
    <property type="entry name" value="60S ribosomal protein L11"/>
    <property type="match status" value="1"/>
</dbReference>
<dbReference type="Pfam" id="PF00673">
    <property type="entry name" value="Ribosomal_L5_C"/>
    <property type="match status" value="1"/>
</dbReference>
<dbReference type="InterPro" id="IPR002132">
    <property type="entry name" value="Ribosomal_uL5"/>
</dbReference>
<name>A0A075FPU4_9ARCH</name>
<dbReference type="Pfam" id="PF00281">
    <property type="entry name" value="Ribosomal_L5"/>
    <property type="match status" value="1"/>
</dbReference>
<evidence type="ECO:0000256" key="2">
    <source>
        <dbReference type="ARBA" id="ARBA00022980"/>
    </source>
</evidence>
<dbReference type="GO" id="GO:1990904">
    <property type="term" value="C:ribonucleoprotein complex"/>
    <property type="evidence" value="ECO:0007669"/>
    <property type="project" value="UniProtKB-KW"/>
</dbReference>
<feature type="domain" description="Large ribosomal subunit protein uL5 N-terminal" evidence="6">
    <location>
        <begin position="6"/>
        <end position="54"/>
    </location>
</feature>